<dbReference type="AlphaFoldDB" id="A0A195FVM7"/>
<protein>
    <recommendedName>
        <fullName evidence="4">Vitellogenin domain-containing protein</fullName>
    </recommendedName>
</protein>
<dbReference type="GO" id="GO:0005319">
    <property type="term" value="F:lipid transporter activity"/>
    <property type="evidence" value="ECO:0007669"/>
    <property type="project" value="InterPro"/>
</dbReference>
<keyword evidence="6" id="KW-1185">Reference proteome</keyword>
<evidence type="ECO:0000259" key="4">
    <source>
        <dbReference type="PROSITE" id="PS51211"/>
    </source>
</evidence>
<dbReference type="InterPro" id="IPR015816">
    <property type="entry name" value="Vitellinogen_b-sht_N"/>
</dbReference>
<keyword evidence="1 3" id="KW-0732">Signal</keyword>
<dbReference type="Pfam" id="PF01347">
    <property type="entry name" value="Vitellogenin_N"/>
    <property type="match status" value="2"/>
</dbReference>
<comment type="caution">
    <text evidence="2">Lacks conserved residue(s) required for the propagation of feature annotation.</text>
</comment>
<feature type="domain" description="Vitellogenin" evidence="4">
    <location>
        <begin position="20"/>
        <end position="943"/>
    </location>
</feature>
<dbReference type="PROSITE" id="PS51211">
    <property type="entry name" value="VITELLOGENIN"/>
    <property type="match status" value="1"/>
</dbReference>
<gene>
    <name evidence="5" type="ORF">ALC56_01649</name>
</gene>
<evidence type="ECO:0000256" key="2">
    <source>
        <dbReference type="PROSITE-ProRule" id="PRU00557"/>
    </source>
</evidence>
<dbReference type="InterPro" id="IPR001747">
    <property type="entry name" value="Vitellogenin_N"/>
</dbReference>
<name>A0A195FVM7_9HYME</name>
<feature type="signal peptide" evidence="3">
    <location>
        <begin position="1"/>
        <end position="17"/>
    </location>
</feature>
<reference evidence="5 6" key="1">
    <citation type="submission" date="2016-03" db="EMBL/GenBank/DDBJ databases">
        <title>Trachymyrmex septentrionalis WGS genome.</title>
        <authorList>
            <person name="Nygaard S."/>
            <person name="Hu H."/>
            <person name="Boomsma J."/>
            <person name="Zhang G."/>
        </authorList>
    </citation>
    <scope>NUCLEOTIDE SEQUENCE [LARGE SCALE GENOMIC DNA]</scope>
    <source>
        <strain evidence="5">Tsep2-gDNA-1</strain>
        <tissue evidence="5">Whole body</tissue>
    </source>
</reference>
<dbReference type="SUPFAM" id="SSF56968">
    <property type="entry name" value="Lipovitellin-phosvitin complex, beta-sheet shell regions"/>
    <property type="match status" value="3"/>
</dbReference>
<feature type="chain" id="PRO_5008271638" description="Vitellogenin domain-containing protein" evidence="3">
    <location>
        <begin position="18"/>
        <end position="943"/>
    </location>
</feature>
<evidence type="ECO:0000256" key="1">
    <source>
        <dbReference type="ARBA" id="ARBA00022729"/>
    </source>
</evidence>
<proteinExistence type="predicted"/>
<dbReference type="EMBL" id="KQ981268">
    <property type="protein sequence ID" value="KYN43914.1"/>
    <property type="molecule type" value="Genomic_DNA"/>
</dbReference>
<evidence type="ECO:0000313" key="5">
    <source>
        <dbReference type="EMBL" id="KYN43914.1"/>
    </source>
</evidence>
<dbReference type="STRING" id="34720.A0A195FVM7"/>
<dbReference type="Proteomes" id="UP000078541">
    <property type="component" value="Unassembled WGS sequence"/>
</dbReference>
<sequence>MNVVVIPFFLAAHLTVDEPWEHGPEYTFQVQVNCTAIPEEGVYGSVRLNLVSKLICQPKGSHMLSCHFEDSKANSFVVDSLDPSEPVVPAGLVNRQPAYEINEDQFEIKFNKRGLDSLVVNENIQPRELDMIRMIVGQLSVGAVLDSVGNDIIFDAMENFTQGECYTTFKIDKKLVGRPLYTKPSYALRPVFGLKDGKLVQIRKIRNLHMCAHKVPYFFGNAESFRDESDIISDITFTFYIDYCLSDGHIVITSTEFISGTSNVITTSKITETVITTLYENVRLRLESIQAAKSEPPAVKEAEPASVFIGRWLIDSSKYESNILIKKFHITISKDKFVSYTISEGIMKTANKSRIMRPYQKISLKLKRIDLVETLKISLPEIQNPASTTAYVIVNDTSEWTFGPQYSYDMNITYVIKPDPHDHVQKIQLISTVKCRPKTSDTIFCHLYNITISEIFDNYNMTREAQTEQIFEIKFNEHGVEGLVIEPPSRMEVVNVLRKIATQFNVIVDRRNIDMSQFMARENSTMGDCAAAYKIMREETEIDTIGEINTDFRLRILPLIDAKPGTTLSIEKSRMGCINPPRYVDFSRGILDMRRFVSKIQINSNKFETFTEFDGIVRFPTEESEMGTLSFKEVIQINLNSIEPAPTVQLPIEDGAWRYGPEYIFTVHMNMTGTPQCSRSACGNPSGYRITSRLHCIPKRNNTLICSLRYVDGFDFGMIGEEDNTRMNRRKNITEAPIELLFDEKGIENIITSQLTRTYDLNILKIVAEQLHPGDNFNNIGDGTFEGETASTIGRCNATFDVYYHSGAENPNETRFRLKLLPPKLHITSTETLIINKQTNLNHCSCYADNYFGKYGDTIVHQRLQADLNIMISHMEIGETSFSSSTTRKGTSVSNYKTYNIIEITTIILEDIQPAARDPIPIVNPGETKILANHDIRSIPTSY</sequence>
<dbReference type="InterPro" id="IPR015819">
    <property type="entry name" value="Lipid_transp_b-sht_shell"/>
</dbReference>
<evidence type="ECO:0000313" key="6">
    <source>
        <dbReference type="Proteomes" id="UP000078541"/>
    </source>
</evidence>
<organism evidence="5 6">
    <name type="scientific">Trachymyrmex septentrionalis</name>
    <dbReference type="NCBI Taxonomy" id="34720"/>
    <lineage>
        <taxon>Eukaryota</taxon>
        <taxon>Metazoa</taxon>
        <taxon>Ecdysozoa</taxon>
        <taxon>Arthropoda</taxon>
        <taxon>Hexapoda</taxon>
        <taxon>Insecta</taxon>
        <taxon>Pterygota</taxon>
        <taxon>Neoptera</taxon>
        <taxon>Endopterygota</taxon>
        <taxon>Hymenoptera</taxon>
        <taxon>Apocrita</taxon>
        <taxon>Aculeata</taxon>
        <taxon>Formicoidea</taxon>
        <taxon>Formicidae</taxon>
        <taxon>Myrmicinae</taxon>
        <taxon>Trachymyrmex</taxon>
    </lineage>
</organism>
<evidence type="ECO:0000256" key="3">
    <source>
        <dbReference type="SAM" id="SignalP"/>
    </source>
</evidence>
<accession>A0A195FVM7</accession>
<dbReference type="Gene3D" id="2.30.230.10">
    <property type="entry name" value="Lipovitellin, beta-sheet shell regions, chain A"/>
    <property type="match status" value="3"/>
</dbReference>